<feature type="non-terminal residue" evidence="1">
    <location>
        <position position="1"/>
    </location>
</feature>
<accession>A0A0F9BE65</accession>
<dbReference type="AlphaFoldDB" id="A0A0F9BE65"/>
<protein>
    <submittedName>
        <fullName evidence="1">Uncharacterized protein</fullName>
    </submittedName>
</protein>
<comment type="caution">
    <text evidence="1">The sequence shown here is derived from an EMBL/GenBank/DDBJ whole genome shotgun (WGS) entry which is preliminary data.</text>
</comment>
<sequence length="409" mass="46210">SMAANRGRAYRTRNPLFLNLAHQVSLETTNLPVCTFPDPGALGETLYERIGARKARLGEYLISPNELGVLRLNIYEVHILVETADDEIIRYMRRKDKSLPYKLNVWEENLDQSNDPGSCPPDNMVWVQRLYTGLIRGYLDNLRLAGDVILALKKKYFQDPSQVDNGISPGMTIDLTDEAIRAADAIEQIVIQNVGEAYLAGIGLVERLTDIVSMLPQLLHSGVTLPKNKPNTAFEASQLEKNAGKYIGQGVRNIDEYDIEPSVWDNYEYNMMDPDFDQEAKGNFRPVAGGFTNFKNKVLTTLQIREILGLVLSHELLIADAKTRPHLEILYESVGFNPDNFLKSEEEKRQDFEERTQIQEQARAQAIQDLMAQTQIEAQGKIALENAKTKGKVIVERVKSQGNIEVYNR</sequence>
<proteinExistence type="predicted"/>
<organism evidence="1">
    <name type="scientific">marine sediment metagenome</name>
    <dbReference type="NCBI Taxonomy" id="412755"/>
    <lineage>
        <taxon>unclassified sequences</taxon>
        <taxon>metagenomes</taxon>
        <taxon>ecological metagenomes</taxon>
    </lineage>
</organism>
<evidence type="ECO:0000313" key="1">
    <source>
        <dbReference type="EMBL" id="KKK82721.1"/>
    </source>
</evidence>
<gene>
    <name evidence="1" type="ORF">LCGC14_2800560</name>
</gene>
<reference evidence="1" key="1">
    <citation type="journal article" date="2015" name="Nature">
        <title>Complex archaea that bridge the gap between prokaryotes and eukaryotes.</title>
        <authorList>
            <person name="Spang A."/>
            <person name="Saw J.H."/>
            <person name="Jorgensen S.L."/>
            <person name="Zaremba-Niedzwiedzka K."/>
            <person name="Martijn J."/>
            <person name="Lind A.E."/>
            <person name="van Eijk R."/>
            <person name="Schleper C."/>
            <person name="Guy L."/>
            <person name="Ettema T.J."/>
        </authorList>
    </citation>
    <scope>NUCLEOTIDE SEQUENCE</scope>
</reference>
<dbReference type="EMBL" id="LAZR01052540">
    <property type="protein sequence ID" value="KKK82721.1"/>
    <property type="molecule type" value="Genomic_DNA"/>
</dbReference>
<feature type="non-terminal residue" evidence="1">
    <location>
        <position position="409"/>
    </location>
</feature>
<name>A0A0F9BE65_9ZZZZ</name>